<feature type="chain" id="PRO_5012237598" evidence="2">
    <location>
        <begin position="24"/>
        <end position="218"/>
    </location>
</feature>
<dbReference type="EMBL" id="MCFL01000009">
    <property type="protein sequence ID" value="ORZ38186.1"/>
    <property type="molecule type" value="Genomic_DNA"/>
</dbReference>
<feature type="signal peptide" evidence="2">
    <location>
        <begin position="1"/>
        <end position="23"/>
    </location>
</feature>
<feature type="compositionally biased region" description="Basic residues" evidence="1">
    <location>
        <begin position="84"/>
        <end position="94"/>
    </location>
</feature>
<protein>
    <submittedName>
        <fullName evidence="3">Uncharacterized protein</fullName>
    </submittedName>
</protein>
<keyword evidence="4" id="KW-1185">Reference proteome</keyword>
<evidence type="ECO:0000256" key="2">
    <source>
        <dbReference type="SAM" id="SignalP"/>
    </source>
</evidence>
<sequence length="218" mass="24018">MRATTILLLLAYSLVLVARPLLAAVTHESASFPLVQLDPRRVLDRLQPSPFVYPSPQTCPPSNPDSKNTSSLPAPPHPSTMLHFHPHARPRPKHGMPAPLWTRRPFAGISRKRRRSRSKSAPVRPGKVHVRPMAFRDASQCVGHEVGFAGRGFSRFTVCGGGGDKHVSGKDGHGRVKAIVYEDIKRGCVVYRYPMPLGGVIESRRCVSQRQSRVGVDV</sequence>
<evidence type="ECO:0000256" key="1">
    <source>
        <dbReference type="SAM" id="MobiDB-lite"/>
    </source>
</evidence>
<gene>
    <name evidence="3" type="ORF">BCR44DRAFT_23639</name>
</gene>
<reference evidence="3 4" key="1">
    <citation type="submission" date="2016-07" db="EMBL/GenBank/DDBJ databases">
        <title>Pervasive Adenine N6-methylation of Active Genes in Fungi.</title>
        <authorList>
            <consortium name="DOE Joint Genome Institute"/>
            <person name="Mondo S.J."/>
            <person name="Dannebaum R.O."/>
            <person name="Kuo R.C."/>
            <person name="Labutti K."/>
            <person name="Haridas S."/>
            <person name="Kuo A."/>
            <person name="Salamov A."/>
            <person name="Ahrendt S.R."/>
            <person name="Lipzen A."/>
            <person name="Sullivan W."/>
            <person name="Andreopoulos W.B."/>
            <person name="Clum A."/>
            <person name="Lindquist E."/>
            <person name="Daum C."/>
            <person name="Ramamoorthy G.K."/>
            <person name="Gryganskyi A."/>
            <person name="Culley D."/>
            <person name="Magnuson J.K."/>
            <person name="James T.Y."/>
            <person name="O'Malley M.A."/>
            <person name="Stajich J.E."/>
            <person name="Spatafora J.W."/>
            <person name="Visel A."/>
            <person name="Grigoriev I.V."/>
        </authorList>
    </citation>
    <scope>NUCLEOTIDE SEQUENCE [LARGE SCALE GENOMIC DNA]</scope>
    <source>
        <strain evidence="3 4">PL171</strain>
    </source>
</reference>
<keyword evidence="2" id="KW-0732">Signal</keyword>
<evidence type="ECO:0000313" key="4">
    <source>
        <dbReference type="Proteomes" id="UP000193411"/>
    </source>
</evidence>
<evidence type="ECO:0000313" key="3">
    <source>
        <dbReference type="EMBL" id="ORZ38186.1"/>
    </source>
</evidence>
<feature type="region of interest" description="Disordered" evidence="1">
    <location>
        <begin position="48"/>
        <end position="127"/>
    </location>
</feature>
<dbReference type="Proteomes" id="UP000193411">
    <property type="component" value="Unassembled WGS sequence"/>
</dbReference>
<accession>A0A1Y2HUA1</accession>
<feature type="compositionally biased region" description="Pro residues" evidence="1">
    <location>
        <begin position="51"/>
        <end position="63"/>
    </location>
</feature>
<organism evidence="3 4">
    <name type="scientific">Catenaria anguillulae PL171</name>
    <dbReference type="NCBI Taxonomy" id="765915"/>
    <lineage>
        <taxon>Eukaryota</taxon>
        <taxon>Fungi</taxon>
        <taxon>Fungi incertae sedis</taxon>
        <taxon>Blastocladiomycota</taxon>
        <taxon>Blastocladiomycetes</taxon>
        <taxon>Blastocladiales</taxon>
        <taxon>Catenariaceae</taxon>
        <taxon>Catenaria</taxon>
    </lineage>
</organism>
<dbReference type="AlphaFoldDB" id="A0A1Y2HUA1"/>
<proteinExistence type="predicted"/>
<name>A0A1Y2HUA1_9FUNG</name>
<comment type="caution">
    <text evidence="3">The sequence shown here is derived from an EMBL/GenBank/DDBJ whole genome shotgun (WGS) entry which is preliminary data.</text>
</comment>